<dbReference type="Pfam" id="PF02129">
    <property type="entry name" value="Peptidase_S15"/>
    <property type="match status" value="1"/>
</dbReference>
<name>A0AAW8YFG6_PEDAC</name>
<reference evidence="3" key="2">
    <citation type="submission" date="2023-10" db="EMBL/GenBank/DDBJ databases">
        <authorList>
            <person name="Khurajog B."/>
        </authorList>
    </citation>
    <scope>NUCLEOTIDE SEQUENCE</scope>
    <source>
        <strain evidence="3">BF9</strain>
    </source>
</reference>
<dbReference type="Gene3D" id="3.40.50.1820">
    <property type="entry name" value="alpha/beta hydrolase"/>
    <property type="match status" value="1"/>
</dbReference>
<accession>A0AAW8YFG6</accession>
<dbReference type="GO" id="GO:0016787">
    <property type="term" value="F:hydrolase activity"/>
    <property type="evidence" value="ECO:0007669"/>
    <property type="project" value="InterPro"/>
</dbReference>
<keyword evidence="1" id="KW-0732">Signal</keyword>
<evidence type="ECO:0000256" key="1">
    <source>
        <dbReference type="SAM" id="SignalP"/>
    </source>
</evidence>
<reference evidence="3" key="1">
    <citation type="journal article" date="2023" name="PeerJ">
        <title>Selection and evaluation of lactic acid bacteria from chicken feces in Thailand as potential probiotics.</title>
        <authorList>
            <person name="Khurajog B."/>
            <person name="Disastra Y."/>
            <person name="Lawwyne L.D."/>
            <person name="Sirichokchatchawan W."/>
            <person name="Niyomtham W."/>
            <person name="Yindee J."/>
            <person name="Hampson D.J."/>
            <person name="Prapasarakul N."/>
        </authorList>
    </citation>
    <scope>NUCLEOTIDE SEQUENCE</scope>
    <source>
        <strain evidence="3">BF9</strain>
    </source>
</reference>
<dbReference type="InterPro" id="IPR052920">
    <property type="entry name" value="DNA-binding_regulatory"/>
</dbReference>
<dbReference type="GeneID" id="57365981"/>
<dbReference type="PANTHER" id="PTHR43358">
    <property type="entry name" value="ALPHA/BETA-HYDROLASE"/>
    <property type="match status" value="1"/>
</dbReference>
<evidence type="ECO:0000313" key="3">
    <source>
        <dbReference type="EMBL" id="MDV2620486.1"/>
    </source>
</evidence>
<feature type="chain" id="PRO_5043959234" evidence="1">
    <location>
        <begin position="28"/>
        <end position="427"/>
    </location>
</feature>
<dbReference type="AlphaFoldDB" id="A0AAW8YFG6"/>
<comment type="caution">
    <text evidence="3">The sequence shown here is derived from an EMBL/GenBank/DDBJ whole genome shotgun (WGS) entry which is preliminary data.</text>
</comment>
<proteinExistence type="predicted"/>
<dbReference type="InterPro" id="IPR029058">
    <property type="entry name" value="AB_hydrolase_fold"/>
</dbReference>
<evidence type="ECO:0000313" key="4">
    <source>
        <dbReference type="Proteomes" id="UP001280897"/>
    </source>
</evidence>
<protein>
    <submittedName>
        <fullName evidence="3">Prolyl oligopeptidase family serine peptidase</fullName>
    </submittedName>
</protein>
<dbReference type="Proteomes" id="UP001280897">
    <property type="component" value="Unassembled WGS sequence"/>
</dbReference>
<feature type="domain" description="Xaa-Pro dipeptidyl-peptidase-like" evidence="2">
    <location>
        <begin position="182"/>
        <end position="299"/>
    </location>
</feature>
<organism evidence="3 4">
    <name type="scientific">Pediococcus acidilactici</name>
    <dbReference type="NCBI Taxonomy" id="1254"/>
    <lineage>
        <taxon>Bacteria</taxon>
        <taxon>Bacillati</taxon>
        <taxon>Bacillota</taxon>
        <taxon>Bacilli</taxon>
        <taxon>Lactobacillales</taxon>
        <taxon>Lactobacillaceae</taxon>
        <taxon>Pediococcus</taxon>
        <taxon>Pediococcus acidilactici group</taxon>
    </lineage>
</organism>
<feature type="signal peptide" evidence="1">
    <location>
        <begin position="1"/>
        <end position="27"/>
    </location>
</feature>
<dbReference type="SUPFAM" id="SSF53474">
    <property type="entry name" value="alpha/beta-Hydrolases"/>
    <property type="match status" value="1"/>
</dbReference>
<dbReference type="EMBL" id="JAWJAV010000001">
    <property type="protein sequence ID" value="MDV2620486.1"/>
    <property type="molecule type" value="Genomic_DNA"/>
</dbReference>
<evidence type="ECO:0000259" key="2">
    <source>
        <dbReference type="Pfam" id="PF02129"/>
    </source>
</evidence>
<dbReference type="RefSeq" id="WP_008841043.1">
    <property type="nucleotide sequence ID" value="NZ_CP050079.1"/>
</dbReference>
<dbReference type="PANTHER" id="PTHR43358:SF4">
    <property type="entry name" value="ALPHA_BETA HYDROLASE FOLD-1 DOMAIN-CONTAINING PROTEIN"/>
    <property type="match status" value="1"/>
</dbReference>
<gene>
    <name evidence="3" type="ORF">R0G89_01885</name>
</gene>
<dbReference type="InterPro" id="IPR000383">
    <property type="entry name" value="Xaa-Pro-like_dom"/>
</dbReference>
<sequence>MKKKYLLMTGMALTIAVSGPVQTVVHAANLPSEKLAKNVKQSQEFNAKEYADEIMEFMQKQDATDLKSLFKAIVDKENSDITTYGAKNTEQIKMLWGAYIFFDFGFVGQSKIFELFQNNTKGYPQLKALPGLSDDNQSNGFLPGTGEAIALPVKNNADGSTFTSYAYYTPHKESITENADKTVVMHGGFRGNIDSGNDIPETRTFYDKGYNVLYIDNRATSKSGGDYVTLGQYESDDVIAWIKDYLNVQHANQKVVLYGGSMGAATMMSVLAKAHPENIHGLIENCGYASTRGELEYVYGMVTGLLKGFIKSATGVDFAESFLVTKDNSDKMFEILDQYYTRPKANMDINNSLPAEGVQKSKLTKLFIHGTLDRVVPFSNLETLEAINGGPYYEPFIADKAGHGEAQAKYPAEYDAAVQGYLENIFG</sequence>